<evidence type="ECO:0000256" key="2">
    <source>
        <dbReference type="ARBA" id="ARBA00022670"/>
    </source>
</evidence>
<dbReference type="STRING" id="1127699.HMPREF9151_00281"/>
<keyword evidence="5" id="KW-0788">Thiol protease</keyword>
<dbReference type="InterPro" id="IPR000200">
    <property type="entry name" value="Peptidase_C10"/>
</dbReference>
<dbReference type="Pfam" id="PF01640">
    <property type="entry name" value="Peptidase_C10"/>
    <property type="match status" value="1"/>
</dbReference>
<dbReference type="SUPFAM" id="SSF54001">
    <property type="entry name" value="Cysteine proteinases"/>
    <property type="match status" value="1"/>
</dbReference>
<dbReference type="RefSeq" id="WP_009163456.1">
    <property type="nucleotide sequence ID" value="NZ_KB291029.1"/>
</dbReference>
<dbReference type="Gene3D" id="3.90.70.50">
    <property type="entry name" value="Peptidase C10, streptopain"/>
    <property type="match status" value="1"/>
</dbReference>
<comment type="similarity">
    <text evidence="1">Belongs to the peptidase C10 family.</text>
</comment>
<dbReference type="InterPro" id="IPR044934">
    <property type="entry name" value="Streptopain_sf"/>
</dbReference>
<reference evidence="9 10" key="1">
    <citation type="submission" date="2012-05" db="EMBL/GenBank/DDBJ databases">
        <authorList>
            <person name="Weinstock G."/>
            <person name="Sodergren E."/>
            <person name="Lobos E.A."/>
            <person name="Fulton L."/>
            <person name="Fulton R."/>
            <person name="Courtney L."/>
            <person name="Fronick C."/>
            <person name="O'Laughlin M."/>
            <person name="Godfrey J."/>
            <person name="Wilson R.M."/>
            <person name="Miner T."/>
            <person name="Farmer C."/>
            <person name="Delehaunty K."/>
            <person name="Cordes M."/>
            <person name="Minx P."/>
            <person name="Tomlinson C."/>
            <person name="Chen J."/>
            <person name="Wollam A."/>
            <person name="Pepin K.H."/>
            <person name="Bhonagiri V."/>
            <person name="Zhang X."/>
            <person name="Suruliraj S."/>
            <person name="Warren W."/>
            <person name="Mitreva M."/>
            <person name="Mardis E.R."/>
            <person name="Wilson R.K."/>
        </authorList>
    </citation>
    <scope>NUCLEOTIDE SEQUENCE [LARGE SCALE GENOMIC DNA]</scope>
    <source>
        <strain evidence="9 10">F0055</strain>
    </source>
</reference>
<organism evidence="9 10">
    <name type="scientific">Hoylesella saccharolytica F0055</name>
    <dbReference type="NCBI Taxonomy" id="1127699"/>
    <lineage>
        <taxon>Bacteria</taxon>
        <taxon>Pseudomonadati</taxon>
        <taxon>Bacteroidota</taxon>
        <taxon>Bacteroidia</taxon>
        <taxon>Bacteroidales</taxon>
        <taxon>Prevotellaceae</taxon>
        <taxon>Hoylesella</taxon>
    </lineage>
</organism>
<feature type="chain" id="PRO_5003955251" evidence="7">
    <location>
        <begin position="25"/>
        <end position="807"/>
    </location>
</feature>
<dbReference type="EMBL" id="AMEP01000029">
    <property type="protein sequence ID" value="EKY03639.1"/>
    <property type="molecule type" value="Genomic_DNA"/>
</dbReference>
<dbReference type="GO" id="GO:0008234">
    <property type="term" value="F:cysteine-type peptidase activity"/>
    <property type="evidence" value="ECO:0007669"/>
    <property type="project" value="UniProtKB-KW"/>
</dbReference>
<evidence type="ECO:0000256" key="6">
    <source>
        <dbReference type="PIRSR" id="PIRSR600200-1"/>
    </source>
</evidence>
<dbReference type="GO" id="GO:0006508">
    <property type="term" value="P:proteolysis"/>
    <property type="evidence" value="ECO:0007669"/>
    <property type="project" value="UniProtKB-KW"/>
</dbReference>
<dbReference type="InterPro" id="IPR025896">
    <property type="entry name" value="Spi_Prtas-inh"/>
</dbReference>
<protein>
    <submittedName>
        <fullName evidence="9">Peptidase C10 family protein</fullName>
    </submittedName>
</protein>
<keyword evidence="4" id="KW-0378">Hydrolase</keyword>
<feature type="domain" description="Spi protease inhibitor" evidence="8">
    <location>
        <begin position="24"/>
        <end position="114"/>
    </location>
</feature>
<accession>L1NJD2</accession>
<name>L1NJD2_9BACT</name>
<dbReference type="PRINTS" id="PR00797">
    <property type="entry name" value="STREPTOPAIN"/>
</dbReference>
<proteinExistence type="inferred from homology"/>
<keyword evidence="3 7" id="KW-0732">Signal</keyword>
<feature type="active site" description="Nucleophile" evidence="6">
    <location>
        <position position="166"/>
    </location>
</feature>
<evidence type="ECO:0000313" key="10">
    <source>
        <dbReference type="Proteomes" id="UP000010433"/>
    </source>
</evidence>
<evidence type="ECO:0000256" key="1">
    <source>
        <dbReference type="ARBA" id="ARBA00009693"/>
    </source>
</evidence>
<feature type="signal peptide" evidence="7">
    <location>
        <begin position="1"/>
        <end position="24"/>
    </location>
</feature>
<evidence type="ECO:0000256" key="4">
    <source>
        <dbReference type="ARBA" id="ARBA00022801"/>
    </source>
</evidence>
<feature type="active site" description="Proton acceptor" evidence="6">
    <location>
        <position position="295"/>
    </location>
</feature>
<evidence type="ECO:0000256" key="7">
    <source>
        <dbReference type="SAM" id="SignalP"/>
    </source>
</evidence>
<dbReference type="OrthoDB" id="2235251at2"/>
<dbReference type="AlphaFoldDB" id="L1NJD2"/>
<evidence type="ECO:0000259" key="8">
    <source>
        <dbReference type="Pfam" id="PF13734"/>
    </source>
</evidence>
<evidence type="ECO:0000313" key="9">
    <source>
        <dbReference type="EMBL" id="EKY03639.1"/>
    </source>
</evidence>
<comment type="caution">
    <text evidence="9">The sequence shown here is derived from an EMBL/GenBank/DDBJ whole genome shotgun (WGS) entry which is preliminary data.</text>
</comment>
<keyword evidence="2" id="KW-0645">Protease</keyword>
<evidence type="ECO:0000256" key="3">
    <source>
        <dbReference type="ARBA" id="ARBA00022729"/>
    </source>
</evidence>
<sequence>MKKNYIREMLLLAVCCVTTSFVWAEPVGENEARWIASKYLTNPELQQPAAITRAIETHEQPAYYLFTNTGSNKFVVVSGESRLNEVVGYGMMNPNADKPISDEFKAILQRYERVVRAIREGKAQVPSIKLPNIREVKPLLTCQWEQNQPFNRYTPAPDGKNTPTGCVATATAQLMYYHKWPKLRPDSYIASQGTEAQRSSDYLWQYMKDKAKQMDNRGGDAVGVLMRDVGRAVHMHYYYKGSNSNLHYAMDALRNSFGYSVRHLYKDYMLSGTFHEVLLNELANGYPILVNGGSHVFVFDGYDRRGFIHINWGWGGEFDGYFDINTIYLPVSGFGLNDGKFYENIEVVFAHPKDGKHKEFAAHRELETRDVRPFTITETEVKRGTMLHAQVRKLGTNSVVNGELGRFTGKVALGVYDEKGVRVRLFNSFQTELNLSSIFTTTTAEFDNLDFTGLPDGSYTLKPLSNELIERPSTYSGWQSITYANTQTVVLTSDRIVVKESAPRIHLSLEGQPDLLAPLYQDSGNQGVFGLLVRNEGWQEVRGKMIVRFQGIENAIEYTAPIIQDVLAQRLETTALRAPVLTSYSTNGDSYALLAGRYRVSFAISVPKGGNQFEEIPIATAAPIEVNVLPNAAPFYLNINGIDFLSDGKPTPLQVFNPKETKMLGLMAFASLRGRSNYYGPLFYRVQDMTDGTSIEVGSVPHVSFIAFAHNAPKATLAQFPLNRLKSRHTYEVHVEIMQNGSRVDVWNNEIPRVQFAVSDPLSTGVSAIKSTSRAPEVYNLQGIRISTPVDRLPKGIYIINGKKVIR</sequence>
<keyword evidence="10" id="KW-1185">Reference proteome</keyword>
<evidence type="ECO:0000256" key="5">
    <source>
        <dbReference type="ARBA" id="ARBA00022807"/>
    </source>
</evidence>
<dbReference type="InterPro" id="IPR038765">
    <property type="entry name" value="Papain-like_cys_pep_sf"/>
</dbReference>
<dbReference type="Pfam" id="PF13734">
    <property type="entry name" value="Inhibitor_I69"/>
    <property type="match status" value="1"/>
</dbReference>
<dbReference type="HOGENOM" id="CLU_009978_0_0_10"/>
<dbReference type="PATRIC" id="fig|1127699.3.peg.251"/>
<gene>
    <name evidence="9" type="ORF">HMPREF9151_00281</name>
</gene>
<dbReference type="Proteomes" id="UP000010433">
    <property type="component" value="Unassembled WGS sequence"/>
</dbReference>